<feature type="transmembrane region" description="Helical" evidence="7">
    <location>
        <begin position="320"/>
        <end position="341"/>
    </location>
</feature>
<dbReference type="EMBL" id="JAPJZH010000005">
    <property type="protein sequence ID" value="MDA4845732.1"/>
    <property type="molecule type" value="Genomic_DNA"/>
</dbReference>
<proteinExistence type="predicted"/>
<dbReference type="InterPro" id="IPR036259">
    <property type="entry name" value="MFS_trans_sf"/>
</dbReference>
<keyword evidence="2" id="KW-0813">Transport</keyword>
<comment type="subcellular location">
    <subcellularLocation>
        <location evidence="1">Cell membrane</location>
        <topology evidence="1">Multi-pass membrane protein</topology>
    </subcellularLocation>
</comment>
<comment type="caution">
    <text evidence="9">The sequence shown here is derived from an EMBL/GenBank/DDBJ whole genome shotgun (WGS) entry which is preliminary data.</text>
</comment>
<dbReference type="PROSITE" id="PS50850">
    <property type="entry name" value="MFS"/>
    <property type="match status" value="1"/>
</dbReference>
<feature type="transmembrane region" description="Helical" evidence="7">
    <location>
        <begin position="110"/>
        <end position="131"/>
    </location>
</feature>
<evidence type="ECO:0000256" key="6">
    <source>
        <dbReference type="ARBA" id="ARBA00023136"/>
    </source>
</evidence>
<organism evidence="9 10">
    <name type="scientific">Hoeflea poritis</name>
    <dbReference type="NCBI Taxonomy" id="2993659"/>
    <lineage>
        <taxon>Bacteria</taxon>
        <taxon>Pseudomonadati</taxon>
        <taxon>Pseudomonadota</taxon>
        <taxon>Alphaproteobacteria</taxon>
        <taxon>Hyphomicrobiales</taxon>
        <taxon>Rhizobiaceae</taxon>
        <taxon>Hoeflea</taxon>
    </lineage>
</organism>
<feature type="transmembrane region" description="Helical" evidence="7">
    <location>
        <begin position="45"/>
        <end position="65"/>
    </location>
</feature>
<feature type="transmembrane region" description="Helical" evidence="7">
    <location>
        <begin position="226"/>
        <end position="245"/>
    </location>
</feature>
<feature type="transmembrane region" description="Helical" evidence="7">
    <location>
        <begin position="77"/>
        <end position="98"/>
    </location>
</feature>
<sequence>MHNLLLRQNRNYRLLFTGSALSNLADGIAALAFPWLATMISSNPMHIAIVAFATRLPWFLLALPAGVITDRADRQRLMVGADIIRLLLSLGVVGIILGSPALPLAEDSTLRLPMILALASVAFLIGTAEVFRDNTAQTVLPMLVEPKDLESANGQIWSIEQVMGSFVGPPVAGLLIALAVPAPFGFDALMFALSAWCLWLIAFPLRKEIRVPAGFLSEFRDGLRWIVGNTLILRLAVMLGILNALHTMTLTILVLFAQEVLLASAFGYGLLLTAGAAGGVLGGLVCPAIARRIGNGPSLLIALGIFPLPYLVIAGTSSSYLVATALFVEMLAALLWNVVTVSYRQRVIPNTLLGRVNGIYRFLGWGMMPLGALAGGWIVSVAEIDLGRETALRLPFLCAAFGCGLLLIYGALKLRFPRQGSD</sequence>
<keyword evidence="4 7" id="KW-0812">Transmembrane</keyword>
<evidence type="ECO:0000256" key="2">
    <source>
        <dbReference type="ARBA" id="ARBA00022448"/>
    </source>
</evidence>
<keyword evidence="3" id="KW-1003">Cell membrane</keyword>
<dbReference type="SUPFAM" id="SSF103473">
    <property type="entry name" value="MFS general substrate transporter"/>
    <property type="match status" value="1"/>
</dbReference>
<keyword evidence="10" id="KW-1185">Reference proteome</keyword>
<evidence type="ECO:0000256" key="1">
    <source>
        <dbReference type="ARBA" id="ARBA00004651"/>
    </source>
</evidence>
<feature type="transmembrane region" description="Helical" evidence="7">
    <location>
        <begin position="394"/>
        <end position="412"/>
    </location>
</feature>
<evidence type="ECO:0000256" key="3">
    <source>
        <dbReference type="ARBA" id="ARBA00022475"/>
    </source>
</evidence>
<feature type="domain" description="Major facilitator superfamily (MFS) profile" evidence="8">
    <location>
        <begin position="232"/>
        <end position="422"/>
    </location>
</feature>
<feature type="transmembrane region" description="Helical" evidence="7">
    <location>
        <begin position="12"/>
        <end position="33"/>
    </location>
</feature>
<dbReference type="PANTHER" id="PTHR23513">
    <property type="entry name" value="INTEGRAL MEMBRANE EFFLUX PROTEIN-RELATED"/>
    <property type="match status" value="1"/>
</dbReference>
<evidence type="ECO:0000256" key="5">
    <source>
        <dbReference type="ARBA" id="ARBA00022989"/>
    </source>
</evidence>
<name>A0ABT4VLY3_9HYPH</name>
<keyword evidence="6 7" id="KW-0472">Membrane</keyword>
<evidence type="ECO:0000313" key="9">
    <source>
        <dbReference type="EMBL" id="MDA4845732.1"/>
    </source>
</evidence>
<protein>
    <submittedName>
        <fullName evidence="9">MFS transporter</fullName>
    </submittedName>
</protein>
<dbReference type="InterPro" id="IPR020846">
    <property type="entry name" value="MFS_dom"/>
</dbReference>
<keyword evidence="5 7" id="KW-1133">Transmembrane helix</keyword>
<feature type="transmembrane region" description="Helical" evidence="7">
    <location>
        <begin position="362"/>
        <end position="382"/>
    </location>
</feature>
<evidence type="ECO:0000256" key="7">
    <source>
        <dbReference type="SAM" id="Phobius"/>
    </source>
</evidence>
<reference evidence="9" key="1">
    <citation type="submission" date="2022-11" db="EMBL/GenBank/DDBJ databases">
        <title>Hoeflea poritis sp. nov., isolated from scleractinian coral Porites lutea.</title>
        <authorList>
            <person name="Zhang G."/>
            <person name="Wei Q."/>
            <person name="Cai L."/>
        </authorList>
    </citation>
    <scope>NUCLEOTIDE SEQUENCE</scope>
    <source>
        <strain evidence="9">E7-10</strain>
    </source>
</reference>
<gene>
    <name evidence="9" type="ORF">OOZ53_10255</name>
</gene>
<feature type="transmembrane region" description="Helical" evidence="7">
    <location>
        <begin position="297"/>
        <end position="314"/>
    </location>
</feature>
<dbReference type="Proteomes" id="UP001148313">
    <property type="component" value="Unassembled WGS sequence"/>
</dbReference>
<dbReference type="InterPro" id="IPR010290">
    <property type="entry name" value="TM_effector"/>
</dbReference>
<dbReference type="Pfam" id="PF05977">
    <property type="entry name" value="MFS_3"/>
    <property type="match status" value="1"/>
</dbReference>
<feature type="transmembrane region" description="Helical" evidence="7">
    <location>
        <begin position="265"/>
        <end position="290"/>
    </location>
</feature>
<evidence type="ECO:0000313" key="10">
    <source>
        <dbReference type="Proteomes" id="UP001148313"/>
    </source>
</evidence>
<feature type="transmembrane region" description="Helical" evidence="7">
    <location>
        <begin position="188"/>
        <end position="205"/>
    </location>
</feature>
<dbReference type="CDD" id="cd06173">
    <property type="entry name" value="MFS_MefA_like"/>
    <property type="match status" value="1"/>
</dbReference>
<dbReference type="PANTHER" id="PTHR23513:SF11">
    <property type="entry name" value="STAPHYLOFERRIN A TRANSPORTER"/>
    <property type="match status" value="1"/>
</dbReference>
<accession>A0ABT4VLY3</accession>
<dbReference type="RefSeq" id="WP_271089413.1">
    <property type="nucleotide sequence ID" value="NZ_JAPJZH010000005.1"/>
</dbReference>
<dbReference type="Gene3D" id="1.20.1250.20">
    <property type="entry name" value="MFS general substrate transporter like domains"/>
    <property type="match status" value="1"/>
</dbReference>
<feature type="transmembrane region" description="Helical" evidence="7">
    <location>
        <begin position="162"/>
        <end position="182"/>
    </location>
</feature>
<evidence type="ECO:0000259" key="8">
    <source>
        <dbReference type="PROSITE" id="PS50850"/>
    </source>
</evidence>
<evidence type="ECO:0000256" key="4">
    <source>
        <dbReference type="ARBA" id="ARBA00022692"/>
    </source>
</evidence>